<protein>
    <submittedName>
        <fullName evidence="2">Uncharacterized protein</fullName>
    </submittedName>
</protein>
<proteinExistence type="predicted"/>
<dbReference type="EMBL" id="BNCP01000016">
    <property type="protein sequence ID" value="GIL79911.1"/>
    <property type="molecule type" value="Genomic_DNA"/>
</dbReference>
<dbReference type="AlphaFoldDB" id="A0A8J4CDZ6"/>
<evidence type="ECO:0000313" key="3">
    <source>
        <dbReference type="EMBL" id="GIM08518.1"/>
    </source>
</evidence>
<organism evidence="2 4">
    <name type="scientific">Volvox reticuliferus</name>
    <dbReference type="NCBI Taxonomy" id="1737510"/>
    <lineage>
        <taxon>Eukaryota</taxon>
        <taxon>Viridiplantae</taxon>
        <taxon>Chlorophyta</taxon>
        <taxon>core chlorophytes</taxon>
        <taxon>Chlorophyceae</taxon>
        <taxon>CS clade</taxon>
        <taxon>Chlamydomonadales</taxon>
        <taxon>Volvocaceae</taxon>
        <taxon>Volvox</taxon>
    </lineage>
</organism>
<evidence type="ECO:0000256" key="1">
    <source>
        <dbReference type="SAM" id="MobiDB-lite"/>
    </source>
</evidence>
<comment type="caution">
    <text evidence="2">The sequence shown here is derived from an EMBL/GenBank/DDBJ whole genome shotgun (WGS) entry which is preliminary data.</text>
</comment>
<evidence type="ECO:0000313" key="4">
    <source>
        <dbReference type="Proteomes" id="UP000747110"/>
    </source>
</evidence>
<dbReference type="Proteomes" id="UP000747110">
    <property type="component" value="Unassembled WGS sequence"/>
</dbReference>
<gene>
    <name evidence="2" type="ORF">Vretifemale_9146</name>
    <name evidence="3" type="ORF">Vretimale_12531</name>
</gene>
<accession>A0A8J4CDZ6</accession>
<reference evidence="2" key="1">
    <citation type="journal article" date="2021" name="Proc. Natl. Acad. Sci. U.S.A.">
        <title>Three genomes in the algal genus Volvox reveal the fate of a haploid sex-determining region after a transition to homothallism.</title>
        <authorList>
            <person name="Yamamoto K."/>
            <person name="Hamaji T."/>
            <person name="Kawai-Toyooka H."/>
            <person name="Matsuzaki R."/>
            <person name="Takahashi F."/>
            <person name="Nishimura Y."/>
            <person name="Kawachi M."/>
            <person name="Noguchi H."/>
            <person name="Minakuchi Y."/>
            <person name="Umen J.G."/>
            <person name="Toyoda A."/>
            <person name="Nozaki H."/>
        </authorList>
    </citation>
    <scope>NUCLEOTIDE SEQUENCE</scope>
    <source>
        <strain evidence="3">NIES-3785</strain>
        <strain evidence="2">NIES-3786</strain>
    </source>
</reference>
<name>A0A8J4CDZ6_9CHLO</name>
<feature type="region of interest" description="Disordered" evidence="1">
    <location>
        <begin position="133"/>
        <end position="153"/>
    </location>
</feature>
<sequence>MMEATCAQLWICAAASPHRPNSIDCKLPTATSEGAAMCVADPTAAESEEALVAMKATGEPTASWSCRSWHFLIDGALSYGCLSIRDAPDAHFKFHAASVLCFCTSKVLDSWQQHQHQQRRQPEENLAGKVNEGRLDEMGEHVQKDSNGDDDEERGAFWKEQEAAVVHRGLVKRSPATSLVLYPSLLPVAAGTAEAMEGGAELVRAIAKICQMMWQVLNPAGKSMRPSHASKVGGLQPPPPLPLPPQPTLATAPTMKNLQLTYNC</sequence>
<keyword evidence="4" id="KW-1185">Reference proteome</keyword>
<evidence type="ECO:0000313" key="2">
    <source>
        <dbReference type="EMBL" id="GIL79911.1"/>
    </source>
</evidence>
<feature type="compositionally biased region" description="Basic and acidic residues" evidence="1">
    <location>
        <begin position="133"/>
        <end position="147"/>
    </location>
</feature>
<dbReference type="Proteomes" id="UP000722791">
    <property type="component" value="Unassembled WGS sequence"/>
</dbReference>
<dbReference type="OrthoDB" id="10535863at2759"/>
<dbReference type="EMBL" id="BNCQ01000027">
    <property type="protein sequence ID" value="GIM08518.1"/>
    <property type="molecule type" value="Genomic_DNA"/>
</dbReference>